<feature type="signal peptide" evidence="1">
    <location>
        <begin position="1"/>
        <end position="18"/>
    </location>
</feature>
<name>A0A9W7BRN6_9STRA</name>
<feature type="chain" id="PRO_5040893513" evidence="1">
    <location>
        <begin position="19"/>
        <end position="348"/>
    </location>
</feature>
<evidence type="ECO:0000256" key="1">
    <source>
        <dbReference type="SAM" id="SignalP"/>
    </source>
</evidence>
<protein>
    <submittedName>
        <fullName evidence="2">Uncharacterized protein</fullName>
    </submittedName>
</protein>
<accession>A0A9W7BRN6</accession>
<dbReference type="EMBL" id="BRXY01000385">
    <property type="protein sequence ID" value="GMH91403.1"/>
    <property type="molecule type" value="Genomic_DNA"/>
</dbReference>
<evidence type="ECO:0000313" key="2">
    <source>
        <dbReference type="EMBL" id="GMH91403.1"/>
    </source>
</evidence>
<sequence length="348" mass="38064">MKFALSLAILASAAPAQAEFMKITLPSITFPEIQSSKLGVHADDRRLDHGDDDDDWSGPNCNTVEDCDEDFAFCAIPGGAPTRLRRSLFGTFYEGRCGDPVCMVAAPGFYDAIASGLLSGPDSSYQMREAGMCDDDGLLPQWVSYGQTNCDATNSDGYFAQTLVGYKQLICDEEKACTFDIESVGGSPDKDFWCTTCKDPFMSVMGQSSTPEEVGFISAMVDVTCTCNNDYTNEENEGVPDWCAFNDEPQECKDALVPMFASSMGMSDADFQGFLTTVTGMCDCSKQYMTPEEDYQVDFCTLDREIGECQDSVKSYYTFLVGQSDSISTPEDIENAWAYSQSSSLCEP</sequence>
<dbReference type="Proteomes" id="UP001165085">
    <property type="component" value="Unassembled WGS sequence"/>
</dbReference>
<proteinExistence type="predicted"/>
<comment type="caution">
    <text evidence="2">The sequence shown here is derived from an EMBL/GenBank/DDBJ whole genome shotgun (WGS) entry which is preliminary data.</text>
</comment>
<dbReference type="OrthoDB" id="10374683at2759"/>
<evidence type="ECO:0000313" key="3">
    <source>
        <dbReference type="Proteomes" id="UP001165085"/>
    </source>
</evidence>
<reference evidence="3" key="1">
    <citation type="journal article" date="2023" name="Commun. Biol.">
        <title>Genome analysis of Parmales, the sister group of diatoms, reveals the evolutionary specialization of diatoms from phago-mixotrophs to photoautotrophs.</title>
        <authorList>
            <person name="Ban H."/>
            <person name="Sato S."/>
            <person name="Yoshikawa S."/>
            <person name="Yamada K."/>
            <person name="Nakamura Y."/>
            <person name="Ichinomiya M."/>
            <person name="Sato N."/>
            <person name="Blanc-Mathieu R."/>
            <person name="Endo H."/>
            <person name="Kuwata A."/>
            <person name="Ogata H."/>
        </authorList>
    </citation>
    <scope>NUCLEOTIDE SEQUENCE [LARGE SCALE GENOMIC DNA]</scope>
    <source>
        <strain evidence="3">NIES 3701</strain>
    </source>
</reference>
<keyword evidence="1" id="KW-0732">Signal</keyword>
<dbReference type="AlphaFoldDB" id="A0A9W7BRN6"/>
<keyword evidence="3" id="KW-1185">Reference proteome</keyword>
<gene>
    <name evidence="2" type="ORF">TrST_g6959</name>
</gene>
<organism evidence="2 3">
    <name type="scientific">Triparma strigata</name>
    <dbReference type="NCBI Taxonomy" id="1606541"/>
    <lineage>
        <taxon>Eukaryota</taxon>
        <taxon>Sar</taxon>
        <taxon>Stramenopiles</taxon>
        <taxon>Ochrophyta</taxon>
        <taxon>Bolidophyceae</taxon>
        <taxon>Parmales</taxon>
        <taxon>Triparmaceae</taxon>
        <taxon>Triparma</taxon>
    </lineage>
</organism>